<feature type="transmembrane region" description="Helical" evidence="3">
    <location>
        <begin position="70"/>
        <end position="90"/>
    </location>
</feature>
<dbReference type="PANTHER" id="PTHR33392:SF6">
    <property type="entry name" value="POLYISOPRENYL-TEICHOIC ACID--PEPTIDOGLYCAN TEICHOIC ACID TRANSFERASE TAGU"/>
    <property type="match status" value="1"/>
</dbReference>
<keyword evidence="3" id="KW-1133">Transmembrane helix</keyword>
<keyword evidence="3" id="KW-0812">Transmembrane</keyword>
<proteinExistence type="inferred from homology"/>
<comment type="similarity">
    <text evidence="1">Belongs to the LytR/CpsA/Psr (LCP) family.</text>
</comment>
<accession>A0A1I5FEN4</accession>
<dbReference type="Pfam" id="PF13399">
    <property type="entry name" value="LytR_C"/>
    <property type="match status" value="1"/>
</dbReference>
<dbReference type="RefSeq" id="WP_075013463.1">
    <property type="nucleotide sequence ID" value="NZ_FOWE01000004.1"/>
</dbReference>
<dbReference type="Gene3D" id="3.30.70.2390">
    <property type="match status" value="1"/>
</dbReference>
<evidence type="ECO:0000313" key="6">
    <source>
        <dbReference type="EMBL" id="SFO22089.1"/>
    </source>
</evidence>
<dbReference type="InterPro" id="IPR004474">
    <property type="entry name" value="LytR_CpsA_psr"/>
</dbReference>
<evidence type="ECO:0000256" key="2">
    <source>
        <dbReference type="SAM" id="MobiDB-lite"/>
    </source>
</evidence>
<evidence type="ECO:0000256" key="1">
    <source>
        <dbReference type="ARBA" id="ARBA00006068"/>
    </source>
</evidence>
<feature type="domain" description="Cell envelope-related transcriptional attenuator" evidence="4">
    <location>
        <begin position="148"/>
        <end position="308"/>
    </location>
</feature>
<reference evidence="7" key="1">
    <citation type="submission" date="2016-10" db="EMBL/GenBank/DDBJ databases">
        <authorList>
            <person name="Varghese N."/>
            <person name="Submissions S."/>
        </authorList>
    </citation>
    <scope>NUCLEOTIDE SEQUENCE [LARGE SCALE GENOMIC DNA]</scope>
    <source>
        <strain evidence="7">DSM 43161</strain>
    </source>
</reference>
<dbReference type="Pfam" id="PF03816">
    <property type="entry name" value="LytR_cpsA_psr"/>
    <property type="match status" value="1"/>
</dbReference>
<dbReference type="Proteomes" id="UP000183642">
    <property type="component" value="Unassembled WGS sequence"/>
</dbReference>
<feature type="region of interest" description="Disordered" evidence="2">
    <location>
        <begin position="1"/>
        <end position="62"/>
    </location>
</feature>
<feature type="region of interest" description="Disordered" evidence="2">
    <location>
        <begin position="500"/>
        <end position="533"/>
    </location>
</feature>
<evidence type="ECO:0000259" key="4">
    <source>
        <dbReference type="Pfam" id="PF03816"/>
    </source>
</evidence>
<gene>
    <name evidence="6" type="ORF">SAMN05660359_02140</name>
</gene>
<dbReference type="EMBL" id="FOWE01000004">
    <property type="protein sequence ID" value="SFO22089.1"/>
    <property type="molecule type" value="Genomic_DNA"/>
</dbReference>
<keyword evidence="3" id="KW-0472">Membrane</keyword>
<feature type="domain" description="LytR/CpsA/Psr regulator C-terminal" evidence="5">
    <location>
        <begin position="413"/>
        <end position="499"/>
    </location>
</feature>
<dbReference type="AlphaFoldDB" id="A0A1I5FEN4"/>
<evidence type="ECO:0000313" key="7">
    <source>
        <dbReference type="Proteomes" id="UP000183642"/>
    </source>
</evidence>
<dbReference type="Gene3D" id="3.40.630.190">
    <property type="entry name" value="LCP protein"/>
    <property type="match status" value="1"/>
</dbReference>
<name>A0A1I5FEN4_9ACTN</name>
<feature type="compositionally biased region" description="Low complexity" evidence="2">
    <location>
        <begin position="25"/>
        <end position="35"/>
    </location>
</feature>
<dbReference type="InterPro" id="IPR027381">
    <property type="entry name" value="LytR/CpsA/Psr_C"/>
</dbReference>
<dbReference type="InterPro" id="IPR050922">
    <property type="entry name" value="LytR/CpsA/Psr_CW_biosynth"/>
</dbReference>
<evidence type="ECO:0000256" key="3">
    <source>
        <dbReference type="SAM" id="Phobius"/>
    </source>
</evidence>
<sequence length="533" mass="55425">MSRDRNDQGRPPGPQLPARLDPRAGRPARPRAAGGKDAGKGAGAGSGTGREAADRQAGGSRRQAVAVGRVVAAVLSVVLLAGSGWGWYLGRVAEATVSRTDAIPSDGNSGSGGAPEATNLLLVGSDSRADLTPEQEDQLHTGGSSGLNTDTMILVHLPADGSKASFVSFPRDSYVAIPGHGSDKLNAAYAYGYGDADEGLAEDEKRASGARLLVQTISQLTGLQIDHYAEVDLLGFFELSSVVGGVEVNLCKPVDDTRYSGAVFPAGVQTISGADALKFVRQRHGLPRGDFDRIIRQQVFIAGVVRNILSDDVLLDLGKQRELVQAAANSLTVDNDLDLFRLAEQMQSVDLGSVDFQTVPYVGDDRDEQDRYILRLEDTETLHRFFAELSAEPQAQREQPAEEPAQETVAPGEVDVAVYNGSGTPGLAAETAAGLTAAGFVVTGTGNADSSDNATTQIRHAAGDEAAARALAAAVPGAQVKKADDPTPGTVQIVLGADFNGVGQPVTEPPAQPEAPATEGKDARTAADTSCIN</sequence>
<evidence type="ECO:0000259" key="5">
    <source>
        <dbReference type="Pfam" id="PF13399"/>
    </source>
</evidence>
<dbReference type="NCBIfam" id="TIGR00350">
    <property type="entry name" value="lytR_cpsA_psr"/>
    <property type="match status" value="1"/>
</dbReference>
<protein>
    <submittedName>
        <fullName evidence="6">Transcriptional attenuator, LytR family</fullName>
    </submittedName>
</protein>
<keyword evidence="7" id="KW-1185">Reference proteome</keyword>
<dbReference type="PANTHER" id="PTHR33392">
    <property type="entry name" value="POLYISOPRENYL-TEICHOIC ACID--PEPTIDOGLYCAN TEICHOIC ACID TRANSFERASE TAGU"/>
    <property type="match status" value="1"/>
</dbReference>
<organism evidence="6 7">
    <name type="scientific">Geodermatophilus obscurus</name>
    <dbReference type="NCBI Taxonomy" id="1861"/>
    <lineage>
        <taxon>Bacteria</taxon>
        <taxon>Bacillati</taxon>
        <taxon>Actinomycetota</taxon>
        <taxon>Actinomycetes</taxon>
        <taxon>Geodermatophilales</taxon>
        <taxon>Geodermatophilaceae</taxon>
        <taxon>Geodermatophilus</taxon>
    </lineage>
</organism>
<dbReference type="OrthoDB" id="3759589at2"/>